<dbReference type="PANTHER" id="PTHR13271">
    <property type="entry name" value="UNCHARACTERIZED PUTATIVE METHYLTRANSFERASE"/>
    <property type="match status" value="1"/>
</dbReference>
<dbReference type="OMA" id="ANARWEH"/>
<dbReference type="PANTHER" id="PTHR13271:SF55">
    <property type="entry name" value="SET DOMAIN-CONTAINING PROTEIN"/>
    <property type="match status" value="1"/>
</dbReference>
<dbReference type="InterPro" id="IPR046341">
    <property type="entry name" value="SET_dom_sf"/>
</dbReference>
<dbReference type="Gramene" id="ABO99918">
    <property type="protein sequence ID" value="ABO99918"/>
    <property type="gene ID" value="OSTLU_18374"/>
</dbReference>
<evidence type="ECO:0000313" key="2">
    <source>
        <dbReference type="Proteomes" id="UP000001568"/>
    </source>
</evidence>
<dbReference type="Proteomes" id="UP000001568">
    <property type="component" value="Chromosome 15"/>
</dbReference>
<dbReference type="RefSeq" id="XP_001421625.1">
    <property type="nucleotide sequence ID" value="XM_001421588.1"/>
</dbReference>
<evidence type="ECO:0000313" key="1">
    <source>
        <dbReference type="EMBL" id="ABO99918.1"/>
    </source>
</evidence>
<dbReference type="HOGENOM" id="CLU_044528_0_0_1"/>
<dbReference type="Gene3D" id="3.90.1410.10">
    <property type="entry name" value="set domain protein methyltransferase, domain 1"/>
    <property type="match status" value="1"/>
</dbReference>
<dbReference type="OrthoDB" id="42889at2759"/>
<gene>
    <name evidence="1" type="primary">SDG3516</name>
    <name evidence="1" type="ORF">OSTLU_18374</name>
</gene>
<keyword evidence="2" id="KW-1185">Reference proteome</keyword>
<sequence>MTIPDAAVVNWNTAAAHPTLGSTFESLLRRGVVDERLAVMCFFMIERRRGEESAWKEYIDSLPRAYDAPLSFSDEELERELSGTTVYAPVKAQKAHVKKMFEECVRPAMRELTQADNAAGSSLHMLPDVSEKEFAWAFQTFWSRALAIPVGAGGSVTVDSVVPGVDMVNHAPRARANARWEHVEDSSRPDGGYVALVSAPPNRTMKDGEEIFINYGDKSNEELLFTYGFALKDNAVEERMVFFPPWAGDAEHSEDVTRRIELLRAKGLPQHVVLPTTPPKRGFRDMDATVQETLRIWCADVKDLDSRRRVDDATRRKIHNVLRASIGAQSHALRDVEREVDHSIASAREIACDVYRRDIRRLYDNYIEAAARWES</sequence>
<proteinExistence type="predicted"/>
<protein>
    <submittedName>
        <fullName evidence="1">Uncharacterized protein</fullName>
    </submittedName>
</protein>
<reference evidence="1 2" key="1">
    <citation type="journal article" date="2007" name="Proc. Natl. Acad. Sci. U.S.A.">
        <title>The tiny eukaryote Ostreococcus provides genomic insights into the paradox of plankton speciation.</title>
        <authorList>
            <person name="Palenik B."/>
            <person name="Grimwood J."/>
            <person name="Aerts A."/>
            <person name="Rouze P."/>
            <person name="Salamov A."/>
            <person name="Putnam N."/>
            <person name="Dupont C."/>
            <person name="Jorgensen R."/>
            <person name="Derelle E."/>
            <person name="Rombauts S."/>
            <person name="Zhou K."/>
            <person name="Otillar R."/>
            <person name="Merchant S.S."/>
            <person name="Podell S."/>
            <person name="Gaasterland T."/>
            <person name="Napoli C."/>
            <person name="Gendler K."/>
            <person name="Manuell A."/>
            <person name="Tai V."/>
            <person name="Vallon O."/>
            <person name="Piganeau G."/>
            <person name="Jancek S."/>
            <person name="Heijde M."/>
            <person name="Jabbari K."/>
            <person name="Bowler C."/>
            <person name="Lohr M."/>
            <person name="Robbens S."/>
            <person name="Werner G."/>
            <person name="Dubchak I."/>
            <person name="Pazour G.J."/>
            <person name="Ren Q."/>
            <person name="Paulsen I."/>
            <person name="Delwiche C."/>
            <person name="Schmutz J."/>
            <person name="Rokhsar D."/>
            <person name="Van de Peer Y."/>
            <person name="Moreau H."/>
            <person name="Grigoriev I.V."/>
        </authorList>
    </citation>
    <scope>NUCLEOTIDE SEQUENCE [LARGE SCALE GENOMIC DNA]</scope>
    <source>
        <strain evidence="1 2">CCE9901</strain>
    </source>
</reference>
<dbReference type="AlphaFoldDB" id="A4S8I0"/>
<dbReference type="InterPro" id="IPR050600">
    <property type="entry name" value="SETD3_SETD6_MTase"/>
</dbReference>
<dbReference type="eggNOG" id="KOG1337">
    <property type="taxonomic scope" value="Eukaryota"/>
</dbReference>
<dbReference type="GeneID" id="5005734"/>
<dbReference type="CDD" id="cd10527">
    <property type="entry name" value="SET_LSMT"/>
    <property type="match status" value="1"/>
</dbReference>
<dbReference type="EMBL" id="CP000595">
    <property type="protein sequence ID" value="ABO99918.1"/>
    <property type="molecule type" value="Genomic_DNA"/>
</dbReference>
<dbReference type="GO" id="GO:0016279">
    <property type="term" value="F:protein-lysine N-methyltransferase activity"/>
    <property type="evidence" value="ECO:0007669"/>
    <property type="project" value="TreeGrafter"/>
</dbReference>
<organism evidence="1 2">
    <name type="scientific">Ostreococcus lucimarinus (strain CCE9901)</name>
    <dbReference type="NCBI Taxonomy" id="436017"/>
    <lineage>
        <taxon>Eukaryota</taxon>
        <taxon>Viridiplantae</taxon>
        <taxon>Chlorophyta</taxon>
        <taxon>Mamiellophyceae</taxon>
        <taxon>Mamiellales</taxon>
        <taxon>Bathycoccaceae</taxon>
        <taxon>Ostreococcus</taxon>
    </lineage>
</organism>
<dbReference type="SUPFAM" id="SSF82199">
    <property type="entry name" value="SET domain"/>
    <property type="match status" value="1"/>
</dbReference>
<name>A4S8I0_OSTLU</name>
<dbReference type="KEGG" id="olu:OSTLU_18374"/>
<accession>A4S8I0</accession>